<reference evidence="2 3" key="1">
    <citation type="submission" date="2016-11" db="EMBL/GenBank/DDBJ databases">
        <authorList>
            <person name="Jaros S."/>
            <person name="Januszkiewicz K."/>
            <person name="Wedrychowicz H."/>
        </authorList>
    </citation>
    <scope>NUCLEOTIDE SEQUENCE [LARGE SCALE GENOMIC DNA]</scope>
    <source>
        <strain evidence="2 3">DSM 13106</strain>
    </source>
</reference>
<protein>
    <recommendedName>
        <fullName evidence="4">Site-specific DNA recombinase</fullName>
    </recommendedName>
</protein>
<dbReference type="OrthoDB" id="2048832at2"/>
<organism evidence="2 3">
    <name type="scientific">Sporanaerobacter acetigenes DSM 13106</name>
    <dbReference type="NCBI Taxonomy" id="1123281"/>
    <lineage>
        <taxon>Bacteria</taxon>
        <taxon>Bacillati</taxon>
        <taxon>Bacillota</taxon>
        <taxon>Tissierellia</taxon>
        <taxon>Tissierellales</taxon>
        <taxon>Sporanaerobacteraceae</taxon>
        <taxon>Sporanaerobacter</taxon>
    </lineage>
</organism>
<gene>
    <name evidence="2" type="ORF">SAMN02745180_02907</name>
</gene>
<dbReference type="Proteomes" id="UP000184389">
    <property type="component" value="Unassembled WGS sequence"/>
</dbReference>
<dbReference type="EMBL" id="FQXR01000027">
    <property type="protein sequence ID" value="SHI21198.1"/>
    <property type="molecule type" value="Genomic_DNA"/>
</dbReference>
<name>A0A1M5ZAN3_9FIRM</name>
<dbReference type="RefSeq" id="WP_072745490.1">
    <property type="nucleotide sequence ID" value="NZ_FQXR01000027.1"/>
</dbReference>
<evidence type="ECO:0000256" key="1">
    <source>
        <dbReference type="SAM" id="Coils"/>
    </source>
</evidence>
<sequence length="136" mass="16231">MGYEVILEELLDTTKLEKKAANIQNEMEIVEELFRKMVDENSRTTMDQKKYSKKYNELVERYKKAQDELTEVEEKIQEDKVRKDSIDTFIDRLKSQETILTDFDEALWASTIDKVVIEDDITFYFRDGTEIRQELS</sequence>
<evidence type="ECO:0000313" key="2">
    <source>
        <dbReference type="EMBL" id="SHI21198.1"/>
    </source>
</evidence>
<dbReference type="AlphaFoldDB" id="A0A1M5ZAN3"/>
<dbReference type="STRING" id="1123281.SAMN02745180_02907"/>
<feature type="coiled-coil region" evidence="1">
    <location>
        <begin position="13"/>
        <end position="82"/>
    </location>
</feature>
<keyword evidence="1" id="KW-0175">Coiled coil</keyword>
<keyword evidence="3" id="KW-1185">Reference proteome</keyword>
<evidence type="ECO:0000313" key="3">
    <source>
        <dbReference type="Proteomes" id="UP000184389"/>
    </source>
</evidence>
<proteinExistence type="predicted"/>
<accession>A0A1M5ZAN3</accession>
<evidence type="ECO:0008006" key="4">
    <source>
        <dbReference type="Google" id="ProtNLM"/>
    </source>
</evidence>